<dbReference type="RefSeq" id="WP_116222080.1">
    <property type="nucleotide sequence ID" value="NZ_CP038197.1"/>
</dbReference>
<comment type="caution">
    <text evidence="1">The sequence shown here is derived from an EMBL/GenBank/DDBJ whole genome shotgun (WGS) entry which is preliminary data.</text>
</comment>
<dbReference type="Proteomes" id="UP000256941">
    <property type="component" value="Unassembled WGS sequence"/>
</dbReference>
<evidence type="ECO:0000313" key="2">
    <source>
        <dbReference type="Proteomes" id="UP000256941"/>
    </source>
</evidence>
<protein>
    <submittedName>
        <fullName evidence="1">Uncharacterized protein</fullName>
    </submittedName>
</protein>
<proteinExistence type="predicted"/>
<accession>A0A3D9XHJ7</accession>
<gene>
    <name evidence="1" type="ORF">BDD41_2684</name>
</gene>
<sequence>MAGLGIIVPGDFGNTGWATGAAKARQDFVSGADRAFVFDARVAASLFQDRDGEVPVTDVGQPVRRIKDRSGQGRDAVLGVAATGIPTWQSDGDRYWIDIPLDARFEIANPIRHNDFTFIAGLRLTGVSGGSTYGIVSQDGISSNSFLALQISRVDGNLAVNLDISTGYELTGAPLALNADVVVSARRDVANVAARCRVNGGGQAENTSFTGVNFADDQTPTRLFGTAAQSTSGRLYYAAYVRGVRDEDALEAVAAQRAGVALV</sequence>
<organism evidence="1 2">
    <name type="scientific">Paracoccus versutus</name>
    <name type="common">Thiobacillus versutus</name>
    <dbReference type="NCBI Taxonomy" id="34007"/>
    <lineage>
        <taxon>Bacteria</taxon>
        <taxon>Pseudomonadati</taxon>
        <taxon>Pseudomonadota</taxon>
        <taxon>Alphaproteobacteria</taxon>
        <taxon>Rhodobacterales</taxon>
        <taxon>Paracoccaceae</taxon>
        <taxon>Paracoccus</taxon>
    </lineage>
</organism>
<reference evidence="1 2" key="1">
    <citation type="submission" date="2018-08" db="EMBL/GenBank/DDBJ databases">
        <title>Genomic Encyclopedia of Archaeal and Bacterial Type Strains, Phase II (KMG-II): from individual species to whole genera.</title>
        <authorList>
            <person name="Goeker M."/>
        </authorList>
    </citation>
    <scope>NUCLEOTIDE SEQUENCE [LARGE SCALE GENOMIC DNA]</scope>
    <source>
        <strain evidence="1 2">DSM 17099</strain>
    </source>
</reference>
<dbReference type="AlphaFoldDB" id="A0A3D9XHJ7"/>
<evidence type="ECO:0000313" key="1">
    <source>
        <dbReference type="EMBL" id="REF69965.1"/>
    </source>
</evidence>
<name>A0A3D9XHJ7_PARVE</name>
<dbReference type="EMBL" id="QTUJ01000002">
    <property type="protein sequence ID" value="REF69965.1"/>
    <property type="molecule type" value="Genomic_DNA"/>
</dbReference>